<evidence type="ECO:0000313" key="5">
    <source>
        <dbReference type="Proteomes" id="UP001595989"/>
    </source>
</evidence>
<dbReference type="EMBL" id="JBHSFU010000003">
    <property type="protein sequence ID" value="MFC4556928.1"/>
    <property type="molecule type" value="Genomic_DNA"/>
</dbReference>
<dbReference type="SUPFAM" id="SSF48452">
    <property type="entry name" value="TPR-like"/>
    <property type="match status" value="1"/>
</dbReference>
<keyword evidence="1" id="KW-0175">Coiled coil</keyword>
<evidence type="ECO:0000259" key="3">
    <source>
        <dbReference type="Pfam" id="PF13240"/>
    </source>
</evidence>
<evidence type="ECO:0000256" key="2">
    <source>
        <dbReference type="SAM" id="Phobius"/>
    </source>
</evidence>
<reference evidence="5" key="1">
    <citation type="journal article" date="2019" name="Int. J. Syst. Evol. Microbiol.">
        <title>The Global Catalogue of Microorganisms (GCM) 10K type strain sequencing project: providing services to taxonomists for standard genome sequencing and annotation.</title>
        <authorList>
            <consortium name="The Broad Institute Genomics Platform"/>
            <consortium name="The Broad Institute Genome Sequencing Center for Infectious Disease"/>
            <person name="Wu L."/>
            <person name="Ma J."/>
        </authorList>
    </citation>
    <scope>NUCLEOTIDE SEQUENCE [LARGE SCALE GENOMIC DNA]</scope>
    <source>
        <strain evidence="5">CGMCC 4.7426</strain>
    </source>
</reference>
<organism evidence="4 5">
    <name type="scientific">Virgibacillus kekensis</name>
    <dbReference type="NCBI Taxonomy" id="202261"/>
    <lineage>
        <taxon>Bacteria</taxon>
        <taxon>Bacillati</taxon>
        <taxon>Bacillota</taxon>
        <taxon>Bacilli</taxon>
        <taxon>Bacillales</taxon>
        <taxon>Bacillaceae</taxon>
        <taxon>Virgibacillus</taxon>
    </lineage>
</organism>
<feature type="domain" description="Zinc-ribbon" evidence="3">
    <location>
        <begin position="9"/>
        <end position="31"/>
    </location>
</feature>
<dbReference type="InterPro" id="IPR026870">
    <property type="entry name" value="Zinc_ribbon_dom"/>
</dbReference>
<keyword evidence="2" id="KW-0812">Transmembrane</keyword>
<keyword evidence="5" id="KW-1185">Reference proteome</keyword>
<dbReference type="Gene3D" id="1.25.40.10">
    <property type="entry name" value="Tetratricopeptide repeat domain"/>
    <property type="match status" value="1"/>
</dbReference>
<dbReference type="Proteomes" id="UP001595989">
    <property type="component" value="Unassembled WGS sequence"/>
</dbReference>
<keyword evidence="2" id="KW-1133">Transmembrane helix</keyword>
<dbReference type="Pfam" id="PF13240">
    <property type="entry name" value="Zn_Ribbon_1"/>
    <property type="match status" value="1"/>
</dbReference>
<name>A0ABV9DFW2_9BACI</name>
<protein>
    <submittedName>
        <fullName evidence="4">Zinc-ribbon domain-containing protein</fullName>
    </submittedName>
</protein>
<feature type="transmembrane region" description="Helical" evidence="2">
    <location>
        <begin position="48"/>
        <end position="69"/>
    </location>
</feature>
<dbReference type="InterPro" id="IPR011990">
    <property type="entry name" value="TPR-like_helical_dom_sf"/>
</dbReference>
<proteinExistence type="predicted"/>
<accession>A0ABV9DFW2</accession>
<gene>
    <name evidence="4" type="ORF">ACFO3D_01740</name>
</gene>
<evidence type="ECO:0000256" key="1">
    <source>
        <dbReference type="SAM" id="Coils"/>
    </source>
</evidence>
<feature type="coiled-coil region" evidence="1">
    <location>
        <begin position="271"/>
        <end position="298"/>
    </location>
</feature>
<evidence type="ECO:0000313" key="4">
    <source>
        <dbReference type="EMBL" id="MFC4556928.1"/>
    </source>
</evidence>
<keyword evidence="2" id="KW-0472">Membrane</keyword>
<comment type="caution">
    <text evidence="4">The sequence shown here is derived from an EMBL/GenBank/DDBJ whole genome shotgun (WGS) entry which is preliminary data.</text>
</comment>
<sequence length="393" mass="44710">MKVGFAMHHCPHCGMKVKENEHFCIKCGKQLPQDLSERLEDQKVFNKLWYIPIALLAVLLLSAGTYYVFLQQQTADAKSLYNKAEDLTMDGKYDEAEDLLHSALEQNKHFSQAEVALSYVQKAIQIENSLSEAKEALAQQKFQEALTLINEAEKELKNFNGDAVKPLISNITAHRNTVKIEELKYRLQQKPSIDDLKTLVWEAEAIKTDQGKEITADIRNQIVDYTFSKASEQLNDKQFADALLIVEDGLNYAPESEKLLSLQTTIEKEKIAFETAQRQRIEQAISSAEKERKLNENDAIELVSVDVSSDEQGKLVVKGKVKSVATIPINTILVEYSLLTKTGTEFLSNKVYVYPDTLYPDETGEFEFTHFDIDQKGKDITIKVDKIKWYTDQ</sequence>
<feature type="coiled-coil region" evidence="1">
    <location>
        <begin position="135"/>
        <end position="162"/>
    </location>
</feature>